<keyword evidence="1" id="KW-0472">Membrane</keyword>
<feature type="transmembrane region" description="Helical" evidence="1">
    <location>
        <begin position="65"/>
        <end position="87"/>
    </location>
</feature>
<sequence length="382" mass="43552">MCRNVPQDGCLRLKLSGLLFITIVAFLYDRELFLVCSNVTNYNDEEFTNCEETMNSNEKKSKRKIIIRLLLFCIILFILWLLFIFLFMSKDRDIQPREVSNTKHVLEQKNASVNRNDTGNANIELPSQSSEEAGVEVTPDPYAISKDSSLKHKEITDIRSRMKEPNINMKSPKKNVGNKEAFIYFSHNRESFLPYFSNATKPEMAYHSAFNVSLVGERLGKALKHYGIRNNVSDADIITMLNEMNLDFGHSYDMSRQLVLEEKKKNHHAEIFFDIHRDALRKENTTAVINGKAYAQILFVVGTGHPNYQANLEFANTLHRLLVANYPGLSKGVLLKDNTQGNGVYNQDLSPKSVIVEIGGVDNKLDELYRTADALAHMVSQY</sequence>
<evidence type="ECO:0000313" key="2">
    <source>
        <dbReference type="EMBL" id="RFU70610.1"/>
    </source>
</evidence>
<protein>
    <submittedName>
        <fullName evidence="2">Stage II sporulation protein P</fullName>
    </submittedName>
</protein>
<dbReference type="Pfam" id="PF07454">
    <property type="entry name" value="SpoIIP"/>
    <property type="match status" value="1"/>
</dbReference>
<dbReference type="Proteomes" id="UP000264541">
    <property type="component" value="Unassembled WGS sequence"/>
</dbReference>
<dbReference type="AlphaFoldDB" id="A0A372LS12"/>
<gene>
    <name evidence="2" type="ORF">D0469_05610</name>
</gene>
<keyword evidence="3" id="KW-1185">Reference proteome</keyword>
<dbReference type="EMBL" id="QVTE01000014">
    <property type="protein sequence ID" value="RFU70610.1"/>
    <property type="molecule type" value="Genomic_DNA"/>
</dbReference>
<evidence type="ECO:0000313" key="3">
    <source>
        <dbReference type="Proteomes" id="UP000264541"/>
    </source>
</evidence>
<dbReference type="SUPFAM" id="SSF53187">
    <property type="entry name" value="Zn-dependent exopeptidases"/>
    <property type="match status" value="1"/>
</dbReference>
<comment type="caution">
    <text evidence="2">The sequence shown here is derived from an EMBL/GenBank/DDBJ whole genome shotgun (WGS) entry which is preliminary data.</text>
</comment>
<accession>A0A372LS12</accession>
<evidence type="ECO:0000256" key="1">
    <source>
        <dbReference type="SAM" id="Phobius"/>
    </source>
</evidence>
<organism evidence="2 3">
    <name type="scientific">Peribacillus saganii</name>
    <dbReference type="NCBI Taxonomy" id="2303992"/>
    <lineage>
        <taxon>Bacteria</taxon>
        <taxon>Bacillati</taxon>
        <taxon>Bacillota</taxon>
        <taxon>Bacilli</taxon>
        <taxon>Bacillales</taxon>
        <taxon>Bacillaceae</taxon>
        <taxon>Peribacillus</taxon>
    </lineage>
</organism>
<keyword evidence="1" id="KW-0812">Transmembrane</keyword>
<reference evidence="2 3" key="1">
    <citation type="submission" date="2018-08" db="EMBL/GenBank/DDBJ databases">
        <title>Bacillus chawlae sp. nov., Bacillus glennii sp. nov., and Bacillus saganii sp. nov. Isolated from the Vehicle Assembly Building at Kennedy Space Center where the Viking Spacecraft were Assembled.</title>
        <authorList>
            <person name="Seuylemezian A."/>
            <person name="Vaishampayan P."/>
        </authorList>
    </citation>
    <scope>NUCLEOTIDE SEQUENCE [LARGE SCALE GENOMIC DNA]</scope>
    <source>
        <strain evidence="2 3">V47-23a</strain>
    </source>
</reference>
<keyword evidence="1" id="KW-1133">Transmembrane helix</keyword>
<dbReference type="InterPro" id="IPR010897">
    <property type="entry name" value="Spore_II_P"/>
</dbReference>
<dbReference type="NCBIfam" id="TIGR02867">
    <property type="entry name" value="spore_II_P"/>
    <property type="match status" value="1"/>
</dbReference>
<proteinExistence type="predicted"/>
<name>A0A372LS12_9BACI</name>